<organism evidence="1 2">
    <name type="scientific">Pigmentiphaga litoralis</name>
    <dbReference type="NCBI Taxonomy" id="516702"/>
    <lineage>
        <taxon>Bacteria</taxon>
        <taxon>Pseudomonadati</taxon>
        <taxon>Pseudomonadota</taxon>
        <taxon>Betaproteobacteria</taxon>
        <taxon>Burkholderiales</taxon>
        <taxon>Alcaligenaceae</taxon>
        <taxon>Pigmentiphaga</taxon>
    </lineage>
</organism>
<reference evidence="1 2" key="1">
    <citation type="submission" date="2020-07" db="EMBL/GenBank/DDBJ databases">
        <title>Genomic Encyclopedia of Type Strains, Phase IV (KMG-V): Genome sequencing to study the core and pangenomes of soil and plant-associated prokaryotes.</title>
        <authorList>
            <person name="Whitman W."/>
        </authorList>
    </citation>
    <scope>NUCLEOTIDE SEQUENCE [LARGE SCALE GENOMIC DNA]</scope>
    <source>
        <strain evidence="1 2">SAS40</strain>
    </source>
</reference>
<dbReference type="Pfam" id="PF11379">
    <property type="entry name" value="DUF3182"/>
    <property type="match status" value="1"/>
</dbReference>
<comment type="caution">
    <text evidence="1">The sequence shown here is derived from an EMBL/GenBank/DDBJ whole genome shotgun (WGS) entry which is preliminary data.</text>
</comment>
<dbReference type="AlphaFoldDB" id="A0A7Y9IUM6"/>
<gene>
    <name evidence="1" type="ORF">FHW18_002652</name>
</gene>
<protein>
    <recommendedName>
        <fullName evidence="3">Biotin carboxylase</fullName>
    </recommendedName>
</protein>
<dbReference type="InterPro" id="IPR021519">
    <property type="entry name" value="DUF3182"/>
</dbReference>
<dbReference type="RefSeq" id="WP_218863213.1">
    <property type="nucleotide sequence ID" value="NZ_JACBYR010000001.1"/>
</dbReference>
<name>A0A7Y9IUM6_9BURK</name>
<evidence type="ECO:0008006" key="3">
    <source>
        <dbReference type="Google" id="ProtNLM"/>
    </source>
</evidence>
<dbReference type="Proteomes" id="UP000542125">
    <property type="component" value="Unassembled WGS sequence"/>
</dbReference>
<accession>A0A7Y9IUM6</accession>
<keyword evidence="2" id="KW-1185">Reference proteome</keyword>
<evidence type="ECO:0000313" key="2">
    <source>
        <dbReference type="Proteomes" id="UP000542125"/>
    </source>
</evidence>
<evidence type="ECO:0000313" key="1">
    <source>
        <dbReference type="EMBL" id="NYE83381.1"/>
    </source>
</evidence>
<proteinExistence type="predicted"/>
<dbReference type="SUPFAM" id="SSF56059">
    <property type="entry name" value="Glutathione synthetase ATP-binding domain-like"/>
    <property type="match status" value="1"/>
</dbReference>
<sequence length="360" mass="37956">MIYPARKNVPSHERAVHNALATRIAALHGRQFGGIHDGTQSAADTYYIPTGTIVGIDMARGIGIRTEDDLFGAVVPYAFIATKAISHPLVRGDAAAPEGWSTAFADAVHDATLRGLTAFTMDDAREAGRRLLEGGAIRIKPVLATGGRGQTVVHGADELDAALQDLASDELTSCGVVLEENLDQVVTYSVGQVRVAGLVASYWGTQRLTPDNGGEDVYGGSDLCVVRGGFDALLALELDPPVRKAVEQGRIFDDAASEHYPGLLASRRNYDIAQGIDAQGQSCSGVLEQSWRIGGASGAEVVALESFAADPALNVVRASTVELYGPSQHAPEGACVTFRGEDEDVGFITKFVMAGRYGNT</sequence>
<dbReference type="EMBL" id="JACBYR010000001">
    <property type="protein sequence ID" value="NYE83381.1"/>
    <property type="molecule type" value="Genomic_DNA"/>
</dbReference>